<dbReference type="Proteomes" id="UP000051952">
    <property type="component" value="Unassembled WGS sequence"/>
</dbReference>
<dbReference type="VEuPathDB" id="TriTrypDB:BSAL_18150"/>
<organism evidence="1 2">
    <name type="scientific">Bodo saltans</name>
    <name type="common">Flagellated protozoan</name>
    <dbReference type="NCBI Taxonomy" id="75058"/>
    <lineage>
        <taxon>Eukaryota</taxon>
        <taxon>Discoba</taxon>
        <taxon>Euglenozoa</taxon>
        <taxon>Kinetoplastea</taxon>
        <taxon>Metakinetoplastina</taxon>
        <taxon>Eubodonida</taxon>
        <taxon>Bodonidae</taxon>
        <taxon>Bodo</taxon>
    </lineage>
</organism>
<gene>
    <name evidence="1" type="ORF">BSAL_18150</name>
</gene>
<protein>
    <submittedName>
        <fullName evidence="1">Uncharacterized protein</fullName>
    </submittedName>
</protein>
<evidence type="ECO:0000313" key="1">
    <source>
        <dbReference type="EMBL" id="CUG88903.1"/>
    </source>
</evidence>
<reference evidence="2" key="1">
    <citation type="submission" date="2015-09" db="EMBL/GenBank/DDBJ databases">
        <authorList>
            <consortium name="Pathogen Informatics"/>
        </authorList>
    </citation>
    <scope>NUCLEOTIDE SEQUENCE [LARGE SCALE GENOMIC DNA]</scope>
    <source>
        <strain evidence="2">Lake Konstanz</strain>
    </source>
</reference>
<dbReference type="AlphaFoldDB" id="A0A0S4JFF2"/>
<sequence length="156" mass="17849">MPLLTWTLSYHSTVDERALCLSRFSCCLQLRCFNAGAADVTVDEQRNRFLAAVALEEARKAAESRNFELAKQHIASCQQHIGQTASAETQYTVALQQEMHQMMDAVSDERHYAAEGSRGINQVMMRHQQQRCNDASESDAVMYQTSWKKEMKRRTK</sequence>
<keyword evidence="2" id="KW-1185">Reference proteome</keyword>
<proteinExistence type="predicted"/>
<name>A0A0S4JFF2_BODSA</name>
<evidence type="ECO:0000313" key="2">
    <source>
        <dbReference type="Proteomes" id="UP000051952"/>
    </source>
</evidence>
<dbReference type="EMBL" id="CYKH01001683">
    <property type="protein sequence ID" value="CUG88903.1"/>
    <property type="molecule type" value="Genomic_DNA"/>
</dbReference>
<accession>A0A0S4JFF2</accession>